<dbReference type="AlphaFoldDB" id="A0AAD7IZC0"/>
<protein>
    <submittedName>
        <fullName evidence="2">Uncharacterized protein</fullName>
    </submittedName>
</protein>
<dbReference type="Proteomes" id="UP001215598">
    <property type="component" value="Unassembled WGS sequence"/>
</dbReference>
<proteinExistence type="predicted"/>
<feature type="region of interest" description="Disordered" evidence="1">
    <location>
        <begin position="44"/>
        <end position="83"/>
    </location>
</feature>
<sequence>MSIKSRPKRGRLAVTFRENRRALSRRYLAKCILWRKRAERTRKYPTASKHRVHLPYQTPPDGDAHEYNARPAHPAPSPSFAQHRQHLSLAPLAYHRPSHPHREESEPEPEHAHAHAPSKMHYEFAGTMLLSGCMSASTIPPRTRIRPAGGGDSRDVHPSTKRIQTRGLPAAPITAAVRAQEVDEQSPRQHRARERTGTTRFFSSC</sequence>
<name>A0AAD7IZC0_9AGAR</name>
<reference evidence="2" key="1">
    <citation type="submission" date="2023-03" db="EMBL/GenBank/DDBJ databases">
        <title>Massive genome expansion in bonnet fungi (Mycena s.s.) driven by repeated elements and novel gene families across ecological guilds.</title>
        <authorList>
            <consortium name="Lawrence Berkeley National Laboratory"/>
            <person name="Harder C.B."/>
            <person name="Miyauchi S."/>
            <person name="Viragh M."/>
            <person name="Kuo A."/>
            <person name="Thoen E."/>
            <person name="Andreopoulos B."/>
            <person name="Lu D."/>
            <person name="Skrede I."/>
            <person name="Drula E."/>
            <person name="Henrissat B."/>
            <person name="Morin E."/>
            <person name="Kohler A."/>
            <person name="Barry K."/>
            <person name="LaButti K."/>
            <person name="Morin E."/>
            <person name="Salamov A."/>
            <person name="Lipzen A."/>
            <person name="Mereny Z."/>
            <person name="Hegedus B."/>
            <person name="Baldrian P."/>
            <person name="Stursova M."/>
            <person name="Weitz H."/>
            <person name="Taylor A."/>
            <person name="Grigoriev I.V."/>
            <person name="Nagy L.G."/>
            <person name="Martin F."/>
            <person name="Kauserud H."/>
        </authorList>
    </citation>
    <scope>NUCLEOTIDE SEQUENCE</scope>
    <source>
        <strain evidence="2">CBHHK182m</strain>
    </source>
</reference>
<feature type="region of interest" description="Disordered" evidence="1">
    <location>
        <begin position="96"/>
        <end position="117"/>
    </location>
</feature>
<evidence type="ECO:0000256" key="1">
    <source>
        <dbReference type="SAM" id="MobiDB-lite"/>
    </source>
</evidence>
<organism evidence="2 3">
    <name type="scientific">Mycena metata</name>
    <dbReference type="NCBI Taxonomy" id="1033252"/>
    <lineage>
        <taxon>Eukaryota</taxon>
        <taxon>Fungi</taxon>
        <taxon>Dikarya</taxon>
        <taxon>Basidiomycota</taxon>
        <taxon>Agaricomycotina</taxon>
        <taxon>Agaricomycetes</taxon>
        <taxon>Agaricomycetidae</taxon>
        <taxon>Agaricales</taxon>
        <taxon>Marasmiineae</taxon>
        <taxon>Mycenaceae</taxon>
        <taxon>Mycena</taxon>
    </lineage>
</organism>
<evidence type="ECO:0000313" key="2">
    <source>
        <dbReference type="EMBL" id="KAJ7751607.1"/>
    </source>
</evidence>
<evidence type="ECO:0000313" key="3">
    <source>
        <dbReference type="Proteomes" id="UP001215598"/>
    </source>
</evidence>
<feature type="region of interest" description="Disordered" evidence="1">
    <location>
        <begin position="178"/>
        <end position="205"/>
    </location>
</feature>
<accession>A0AAD7IZC0</accession>
<comment type="caution">
    <text evidence="2">The sequence shown here is derived from an EMBL/GenBank/DDBJ whole genome shotgun (WGS) entry which is preliminary data.</text>
</comment>
<feature type="compositionally biased region" description="Basic and acidic residues" evidence="1">
    <location>
        <begin position="100"/>
        <end position="113"/>
    </location>
</feature>
<keyword evidence="3" id="KW-1185">Reference proteome</keyword>
<dbReference type="EMBL" id="JARKIB010000061">
    <property type="protein sequence ID" value="KAJ7751607.1"/>
    <property type="molecule type" value="Genomic_DNA"/>
</dbReference>
<gene>
    <name evidence="2" type="ORF">B0H16DRAFT_822673</name>
</gene>